<feature type="repeat" description="ANK" evidence="1">
    <location>
        <begin position="104"/>
        <end position="126"/>
    </location>
</feature>
<evidence type="ECO:0000313" key="4">
    <source>
        <dbReference type="Proteomes" id="UP000516314"/>
    </source>
</evidence>
<dbReference type="SMR" id="A0A7G2FMK1"/>
<sequence length="713" mass="79657">MDRRLLWVTDSGNVDALYALIHKDPYILQNIDVLPFVHTPLHEASSTGKTDLAMELMVLKPTFAKKLNSDGVSPLHLAVENHQVQLALELVKINPDLVLVAGRKGMTPLHLVVKKGDANLLTEFLLACPESIKDTNVNGETALHIAVMNDRYEELKVLTGWIHRLHKSDAASTEIHVLNKRDRDGNTILHLAAYKNNHKACSYPSLQFDIHRLMVVKELLKCISLNRNIQNKGGMTALDILRTNGSHMNIKTEKMIRNSGGKSGVSLSKVKTASVFLRSPITFVEYCSTTMTRYKNRMSDGTRNALLVITALIITATYQTAVQPQDKDEIYYTGNIIINVLFVWGFNTIAFCLAIALTFILLPVAAPDILQKVDVLPIIHTPLHEASSAGKLDLAMELMILKPSFAKKLNEYGLSPLHLAVENDQVELALELVKVDPSLVRIRGRGGMTPLHLVAKKGDVDLLTDFLLACPESIKDVNVNGETILHITIMNDKYEQLKVLTGWMQKMRDSDDVFIDVLNRRDRGGNTVLHLAAYENNDKNKSGMTALDVLRARGSHMNKEIEEIIQMSGGKTGGSLSGIQEWYIFLREPVTFKEHCKTRIARYRSRISDGSRNALLVIAALIISATFQTAAQLLDKEKLDKVKKNGMRFSEFQLWGCNTVAFSIAILFSFILLPVGRAYEWWGLIPRVSTGIICKVETVYADEGTQTQKRPDF</sequence>
<dbReference type="Gene3D" id="1.25.40.20">
    <property type="entry name" value="Ankyrin repeat-containing domain"/>
    <property type="match status" value="2"/>
</dbReference>
<dbReference type="PANTHER" id="PTHR24128">
    <property type="entry name" value="HOMEOBOX PROTEIN WARIAI"/>
    <property type="match status" value="1"/>
</dbReference>
<keyword evidence="2" id="KW-1133">Transmembrane helix</keyword>
<proteinExistence type="predicted"/>
<gene>
    <name evidence="3" type="ORF">AT9943_LOCUS22173</name>
</gene>
<accession>A0A7G2FMK1</accession>
<protein>
    <submittedName>
        <fullName evidence="3">(thale cress) hypothetical protein</fullName>
    </submittedName>
</protein>
<reference evidence="3 4" key="1">
    <citation type="submission" date="2020-09" db="EMBL/GenBank/DDBJ databases">
        <authorList>
            <person name="Ashkenazy H."/>
        </authorList>
    </citation>
    <scope>NUCLEOTIDE SEQUENCE [LARGE SCALE GENOMIC DNA]</scope>
    <source>
        <strain evidence="4">cv. Cdm-0</strain>
    </source>
</reference>
<dbReference type="Proteomes" id="UP000516314">
    <property type="component" value="Chromosome 5"/>
</dbReference>
<feature type="repeat" description="ANK" evidence="1">
    <location>
        <begin position="446"/>
        <end position="468"/>
    </location>
</feature>
<evidence type="ECO:0000313" key="3">
    <source>
        <dbReference type="EMBL" id="CAD5334891.1"/>
    </source>
</evidence>
<organism evidence="3 4">
    <name type="scientific">Arabidopsis thaliana</name>
    <name type="common">Mouse-ear cress</name>
    <dbReference type="NCBI Taxonomy" id="3702"/>
    <lineage>
        <taxon>Eukaryota</taxon>
        <taxon>Viridiplantae</taxon>
        <taxon>Streptophyta</taxon>
        <taxon>Embryophyta</taxon>
        <taxon>Tracheophyta</taxon>
        <taxon>Spermatophyta</taxon>
        <taxon>Magnoliopsida</taxon>
        <taxon>eudicotyledons</taxon>
        <taxon>Gunneridae</taxon>
        <taxon>Pentapetalae</taxon>
        <taxon>rosids</taxon>
        <taxon>malvids</taxon>
        <taxon>Brassicales</taxon>
        <taxon>Brassicaceae</taxon>
        <taxon>Camelineae</taxon>
        <taxon>Arabidopsis</taxon>
    </lineage>
</organism>
<dbReference type="PROSITE" id="PS50297">
    <property type="entry name" value="ANK_REP_REGION"/>
    <property type="match status" value="2"/>
</dbReference>
<keyword evidence="1" id="KW-0040">ANK repeat</keyword>
<dbReference type="SUPFAM" id="SSF48403">
    <property type="entry name" value="Ankyrin repeat"/>
    <property type="match status" value="2"/>
</dbReference>
<keyword evidence="2" id="KW-0472">Membrane</keyword>
<dbReference type="AlphaFoldDB" id="A0A7G2FMK1"/>
<keyword evidence="2" id="KW-0812">Transmembrane</keyword>
<evidence type="ECO:0000256" key="2">
    <source>
        <dbReference type="SAM" id="Phobius"/>
    </source>
</evidence>
<feature type="transmembrane region" description="Helical" evidence="2">
    <location>
        <begin position="653"/>
        <end position="673"/>
    </location>
</feature>
<dbReference type="InterPro" id="IPR036770">
    <property type="entry name" value="Ankyrin_rpt-contain_sf"/>
</dbReference>
<feature type="transmembrane region" description="Helical" evidence="2">
    <location>
        <begin position="304"/>
        <end position="321"/>
    </location>
</feature>
<dbReference type="PROSITE" id="PS50088">
    <property type="entry name" value="ANK_REPEAT"/>
    <property type="match status" value="2"/>
</dbReference>
<feature type="transmembrane region" description="Helical" evidence="2">
    <location>
        <begin position="614"/>
        <end position="633"/>
    </location>
</feature>
<evidence type="ECO:0000256" key="1">
    <source>
        <dbReference type="PROSITE-ProRule" id="PRU00023"/>
    </source>
</evidence>
<name>A0A7G2FMK1_ARATH</name>
<dbReference type="EMBL" id="LR881470">
    <property type="protein sequence ID" value="CAD5334891.1"/>
    <property type="molecule type" value="Genomic_DNA"/>
</dbReference>
<dbReference type="PANTHER" id="PTHR24128:SF39">
    <property type="entry name" value="ANKYRIN REPEAT FAMILY PROTEIN-RELATED"/>
    <property type="match status" value="1"/>
</dbReference>
<dbReference type="SMART" id="SM00248">
    <property type="entry name" value="ANK"/>
    <property type="match status" value="10"/>
</dbReference>
<feature type="transmembrane region" description="Helical" evidence="2">
    <location>
        <begin position="341"/>
        <end position="362"/>
    </location>
</feature>
<dbReference type="InterPro" id="IPR002110">
    <property type="entry name" value="Ankyrin_rpt"/>
</dbReference>
<dbReference type="Pfam" id="PF12796">
    <property type="entry name" value="Ank_2"/>
    <property type="match status" value="3"/>
</dbReference>